<comment type="caution">
    <text evidence="2">The sequence shown here is derived from an EMBL/GenBank/DDBJ whole genome shotgun (WGS) entry which is preliminary data.</text>
</comment>
<dbReference type="EMBL" id="JELW01000005">
    <property type="protein sequence ID" value="EXV02189.1"/>
    <property type="molecule type" value="Genomic_DNA"/>
</dbReference>
<protein>
    <submittedName>
        <fullName evidence="2">Uncharacterized protein</fullName>
    </submittedName>
</protein>
<accession>A0A0A1UW99</accession>
<evidence type="ECO:0000313" key="3">
    <source>
        <dbReference type="Proteomes" id="UP000030151"/>
    </source>
</evidence>
<gene>
    <name evidence="2" type="ORF">X797_004318</name>
</gene>
<sequence>MTPGLASQTIIVAFGFHRTPGQSEPNRPHGSGTPVPANTLARPTFLVPSRVCGVGPGFSGSVRHSIETPVPTYLLYAARGPGSGDSLLAHQQSQDNASCAVTRTRARAPSILQ</sequence>
<evidence type="ECO:0000313" key="2">
    <source>
        <dbReference type="EMBL" id="EXV02189.1"/>
    </source>
</evidence>
<proteinExistence type="predicted"/>
<dbReference type="AlphaFoldDB" id="A0A0A1UW99"/>
<name>A0A0A1UW99_9HYPO</name>
<reference evidence="2 3" key="1">
    <citation type="submission" date="2014-02" db="EMBL/GenBank/DDBJ databases">
        <title>The genome sequence of the entomopathogenic fungus Metarhizium robertsii ARSEF 2575.</title>
        <authorList>
            <person name="Giuliano Garisto Donzelli B."/>
            <person name="Roe B.A."/>
            <person name="Macmil S.L."/>
            <person name="Krasnoff S.B."/>
            <person name="Gibson D.M."/>
        </authorList>
    </citation>
    <scope>NUCLEOTIDE SEQUENCE [LARGE SCALE GENOMIC DNA]</scope>
    <source>
        <strain evidence="2 3">ARSEF 2575</strain>
    </source>
</reference>
<feature type="compositionally biased region" description="Polar residues" evidence="1">
    <location>
        <begin position="89"/>
        <end position="101"/>
    </location>
</feature>
<dbReference type="HOGENOM" id="CLU_2134106_0_0_1"/>
<evidence type="ECO:0000256" key="1">
    <source>
        <dbReference type="SAM" id="MobiDB-lite"/>
    </source>
</evidence>
<feature type="region of interest" description="Disordered" evidence="1">
    <location>
        <begin position="16"/>
        <end position="40"/>
    </location>
</feature>
<organism evidence="2 3">
    <name type="scientific">Metarhizium robertsii</name>
    <dbReference type="NCBI Taxonomy" id="568076"/>
    <lineage>
        <taxon>Eukaryota</taxon>
        <taxon>Fungi</taxon>
        <taxon>Dikarya</taxon>
        <taxon>Ascomycota</taxon>
        <taxon>Pezizomycotina</taxon>
        <taxon>Sordariomycetes</taxon>
        <taxon>Hypocreomycetidae</taxon>
        <taxon>Hypocreales</taxon>
        <taxon>Clavicipitaceae</taxon>
        <taxon>Metarhizium</taxon>
    </lineage>
</organism>
<feature type="region of interest" description="Disordered" evidence="1">
    <location>
        <begin position="86"/>
        <end position="113"/>
    </location>
</feature>
<dbReference type="Proteomes" id="UP000030151">
    <property type="component" value="Unassembled WGS sequence"/>
</dbReference>